<dbReference type="Proteomes" id="UP000004394">
    <property type="component" value="Unassembled WGS sequence"/>
</dbReference>
<dbReference type="EMBL" id="AEEI01000043">
    <property type="protein sequence ID" value="EFM01724.1"/>
    <property type="molecule type" value="Genomic_DNA"/>
</dbReference>
<gene>
    <name evidence="2" type="ORF">HMPREF0658_1212</name>
</gene>
<protein>
    <submittedName>
        <fullName evidence="2">Uncharacterized protein</fullName>
    </submittedName>
</protein>
<dbReference type="RefSeq" id="WP_006949232.1">
    <property type="nucleotide sequence ID" value="NZ_BAJI01000003.1"/>
</dbReference>
<keyword evidence="3" id="KW-1185">Reference proteome</keyword>
<evidence type="ECO:0000313" key="2">
    <source>
        <dbReference type="EMBL" id="EFM01724.1"/>
    </source>
</evidence>
<feature type="region of interest" description="Disordered" evidence="1">
    <location>
        <begin position="47"/>
        <end position="76"/>
    </location>
</feature>
<dbReference type="BioCyc" id="PMAR862515-HMP:GMOO-1231-MONOMER"/>
<evidence type="ECO:0000313" key="3">
    <source>
        <dbReference type="Proteomes" id="UP000004394"/>
    </source>
</evidence>
<evidence type="ECO:0000256" key="1">
    <source>
        <dbReference type="SAM" id="MobiDB-lite"/>
    </source>
</evidence>
<dbReference type="STRING" id="862515.HMPREF0658_1212"/>
<reference evidence="2" key="1">
    <citation type="submission" date="2010-07" db="EMBL/GenBank/DDBJ databases">
        <authorList>
            <person name="Muzny D."/>
            <person name="Qin X."/>
            <person name="Deng J."/>
            <person name="Jiang H."/>
            <person name="Liu Y."/>
            <person name="Qu J."/>
            <person name="Song X.-Z."/>
            <person name="Zhang L."/>
            <person name="Thornton R."/>
            <person name="Coyle M."/>
            <person name="Francisco L."/>
            <person name="Jackson L."/>
            <person name="Javaid M."/>
            <person name="Korchina V."/>
            <person name="Kovar C."/>
            <person name="Mata R."/>
            <person name="Mathew T."/>
            <person name="Ngo R."/>
            <person name="Nguyen L."/>
            <person name="Nguyen N."/>
            <person name="Okwuonu G."/>
            <person name="Ongeri F."/>
            <person name="Pham C."/>
            <person name="Simmons D."/>
            <person name="Wilczek-Boney K."/>
            <person name="Hale W."/>
            <person name="Jakkamsetti A."/>
            <person name="Pham P."/>
            <person name="Ruth R."/>
            <person name="San Lucas F."/>
            <person name="Warren J."/>
            <person name="Zhang J."/>
            <person name="Zhao Z."/>
            <person name="Zhou C."/>
            <person name="Zhu D."/>
            <person name="Lee S."/>
            <person name="Bess C."/>
            <person name="Blankenburg K."/>
            <person name="Forbes L."/>
            <person name="Fu Q."/>
            <person name="Gubbala S."/>
            <person name="Hirani K."/>
            <person name="Jayaseelan J.C."/>
            <person name="Lara F."/>
            <person name="Munidasa M."/>
            <person name="Palculict T."/>
            <person name="Patil S."/>
            <person name="Pu L.-L."/>
            <person name="Saada N."/>
            <person name="Tang L."/>
            <person name="Weissenberger G."/>
            <person name="Zhu Y."/>
            <person name="Hemphill L."/>
            <person name="Shang Y."/>
            <person name="Youmans B."/>
            <person name="Ayvaz T."/>
            <person name="Ross M."/>
            <person name="Santibanez J."/>
            <person name="Aqrawi P."/>
            <person name="Gross S."/>
            <person name="Joshi V."/>
            <person name="Fowler G."/>
            <person name="Nazareth L."/>
            <person name="Reid J."/>
            <person name="Worley K."/>
            <person name="Petrosino J."/>
            <person name="Highlander S."/>
            <person name="Gibbs R."/>
        </authorList>
    </citation>
    <scope>NUCLEOTIDE SEQUENCE [LARGE SCALE GENOMIC DNA]</scope>
    <source>
        <strain evidence="2">DSM 16973</strain>
    </source>
</reference>
<dbReference type="AlphaFoldDB" id="E0NSY5"/>
<dbReference type="HOGENOM" id="CLU_179299_2_0_10"/>
<comment type="caution">
    <text evidence="2">The sequence shown here is derived from an EMBL/GenBank/DDBJ whole genome shotgun (WGS) entry which is preliminary data.</text>
</comment>
<proteinExistence type="predicted"/>
<sequence>MNRQFKEKKVADVLAQSLKGKLPYIAPQCEVIPIGQVSFVCTSIPFNKDDMSGGGPDDYDEDEEKDGGTSDINIGF</sequence>
<name>E0NSY5_9BACT</name>
<accession>E0NSY5</accession>
<organism evidence="2 3">
    <name type="scientific">Hoylesella marshii DSM 16973 = JCM 13450</name>
    <dbReference type="NCBI Taxonomy" id="862515"/>
    <lineage>
        <taxon>Bacteria</taxon>
        <taxon>Pseudomonadati</taxon>
        <taxon>Bacteroidota</taxon>
        <taxon>Bacteroidia</taxon>
        <taxon>Bacteroidales</taxon>
        <taxon>Prevotellaceae</taxon>
        <taxon>Hoylesella</taxon>
    </lineage>
</organism>